<feature type="binding site" evidence="12">
    <location>
        <begin position="371"/>
        <end position="374"/>
    </location>
    <ligand>
        <name>substrate</name>
    </ligand>
</feature>
<feature type="domain" description="Enolase C-terminal TIM barrel" evidence="14">
    <location>
        <begin position="143"/>
        <end position="427"/>
    </location>
</feature>
<evidence type="ECO:0000313" key="16">
    <source>
        <dbReference type="EMBL" id="ADG31080.1"/>
    </source>
</evidence>
<dbReference type="PANTHER" id="PTHR11902:SF1">
    <property type="entry name" value="ENOLASE"/>
    <property type="match status" value="1"/>
</dbReference>
<dbReference type="InterPro" id="IPR000941">
    <property type="entry name" value="Enolase"/>
</dbReference>
<keyword evidence="7 10" id="KW-0324">Glycolysis</keyword>
<dbReference type="PIRSF" id="PIRSF001400">
    <property type="entry name" value="Enolase"/>
    <property type="match status" value="1"/>
</dbReference>
<keyword evidence="6 10" id="KW-0460">Magnesium</keyword>
<dbReference type="InterPro" id="IPR029017">
    <property type="entry name" value="Enolase-like_N"/>
</dbReference>
<feature type="binding site" evidence="10">
    <location>
        <position position="374"/>
    </location>
    <ligand>
        <name>(2R)-2-phosphoglycerate</name>
        <dbReference type="ChEBI" id="CHEBI:58289"/>
    </ligand>
</feature>
<dbReference type="InterPro" id="IPR036849">
    <property type="entry name" value="Enolase-like_C_sf"/>
</dbReference>
<comment type="function">
    <text evidence="9 10">Catalyzes the reversible conversion of 2-phosphoglycerate (2-PG) into phosphoenolpyruvate (PEP). It is essential for the degradation of carbohydrates via glycolysis.</text>
</comment>
<feature type="binding site" evidence="12">
    <location>
        <position position="395"/>
    </location>
    <ligand>
        <name>substrate</name>
    </ligand>
</feature>
<dbReference type="HAMAP" id="MF_00318">
    <property type="entry name" value="Enolase"/>
    <property type="match status" value="1"/>
</dbReference>
<dbReference type="PANTHER" id="PTHR11902">
    <property type="entry name" value="ENOLASE"/>
    <property type="match status" value="1"/>
</dbReference>
<feature type="domain" description="Enolase N-terminal" evidence="15">
    <location>
        <begin position="8"/>
        <end position="138"/>
    </location>
</feature>
<dbReference type="CDD" id="cd03313">
    <property type="entry name" value="enolase"/>
    <property type="match status" value="1"/>
</dbReference>
<feature type="binding site" evidence="10">
    <location>
        <position position="373"/>
    </location>
    <ligand>
        <name>(2R)-2-phosphoglycerate</name>
        <dbReference type="ChEBI" id="CHEBI:58289"/>
    </ligand>
</feature>
<evidence type="ECO:0000259" key="14">
    <source>
        <dbReference type="SMART" id="SM01192"/>
    </source>
</evidence>
<dbReference type="STRING" id="75379.Tint_1710"/>
<gene>
    <name evidence="10" type="primary">eno</name>
    <name evidence="16" type="ordered locus">Tint_1710</name>
</gene>
<comment type="pathway">
    <text evidence="1 10">Carbohydrate degradation; glycolysis; pyruvate from D-glyceraldehyde 3-phosphate: step 4/5.</text>
</comment>
<dbReference type="GO" id="GO:0009986">
    <property type="term" value="C:cell surface"/>
    <property type="evidence" value="ECO:0007669"/>
    <property type="project" value="UniProtKB-SubCell"/>
</dbReference>
<feature type="active site" description="Proton donor" evidence="10 11">
    <location>
        <position position="210"/>
    </location>
</feature>
<dbReference type="GO" id="GO:0004634">
    <property type="term" value="F:phosphopyruvate hydratase activity"/>
    <property type="evidence" value="ECO:0007669"/>
    <property type="project" value="UniProtKB-UniRule"/>
</dbReference>
<keyword evidence="5 10" id="KW-0964">Secreted</keyword>
<dbReference type="PROSITE" id="PS00164">
    <property type="entry name" value="ENOLASE"/>
    <property type="match status" value="1"/>
</dbReference>
<comment type="cofactor">
    <cofactor evidence="13">
        <name>Mg(2+)</name>
        <dbReference type="ChEBI" id="CHEBI:18420"/>
    </cofactor>
    <text evidence="13">Mg(2+) is required for catalysis and for stabilizing the dimer.</text>
</comment>
<dbReference type="GO" id="GO:0006096">
    <property type="term" value="P:glycolytic process"/>
    <property type="evidence" value="ECO:0007669"/>
    <property type="project" value="UniProtKB-UniRule"/>
</dbReference>
<dbReference type="InterPro" id="IPR020811">
    <property type="entry name" value="Enolase_N"/>
</dbReference>
<evidence type="ECO:0000256" key="2">
    <source>
        <dbReference type="ARBA" id="ARBA00009604"/>
    </source>
</evidence>
<feature type="binding site" evidence="10">
    <location>
        <position position="344"/>
    </location>
    <ligand>
        <name>(2R)-2-phosphoglycerate</name>
        <dbReference type="ChEBI" id="CHEBI:58289"/>
    </ligand>
</feature>
<organism evidence="16">
    <name type="scientific">Thiomonas intermedia (strain K12)</name>
    <name type="common">Thiobacillus intermedius</name>
    <dbReference type="NCBI Taxonomy" id="75379"/>
    <lineage>
        <taxon>Bacteria</taxon>
        <taxon>Pseudomonadati</taxon>
        <taxon>Pseudomonadota</taxon>
        <taxon>Betaproteobacteria</taxon>
        <taxon>Burkholderiales</taxon>
        <taxon>Thiomonas</taxon>
    </lineage>
</organism>
<feature type="active site" description="Proton acceptor" evidence="10 11">
    <location>
        <position position="344"/>
    </location>
</feature>
<feature type="binding site" evidence="12">
    <location>
        <position position="169"/>
    </location>
    <ligand>
        <name>substrate</name>
    </ligand>
</feature>
<dbReference type="SUPFAM" id="SSF54826">
    <property type="entry name" value="Enolase N-terminal domain-like"/>
    <property type="match status" value="1"/>
</dbReference>
<evidence type="ECO:0000259" key="15">
    <source>
        <dbReference type="SMART" id="SM01193"/>
    </source>
</evidence>
<name>D5X1T4_THIK1</name>
<evidence type="ECO:0000256" key="3">
    <source>
        <dbReference type="ARBA" id="ARBA00012058"/>
    </source>
</evidence>
<dbReference type="SUPFAM" id="SSF51604">
    <property type="entry name" value="Enolase C-terminal domain-like"/>
    <property type="match status" value="1"/>
</dbReference>
<dbReference type="Pfam" id="PF03952">
    <property type="entry name" value="Enolase_N"/>
    <property type="match status" value="1"/>
</dbReference>
<dbReference type="GO" id="GO:0000015">
    <property type="term" value="C:phosphopyruvate hydratase complex"/>
    <property type="evidence" value="ECO:0007669"/>
    <property type="project" value="InterPro"/>
</dbReference>
<feature type="binding site" evidence="10 13">
    <location>
        <position position="319"/>
    </location>
    <ligand>
        <name>Mg(2+)</name>
        <dbReference type="ChEBI" id="CHEBI:18420"/>
    </ligand>
</feature>
<dbReference type="Gene3D" id="3.30.390.10">
    <property type="entry name" value="Enolase-like, N-terminal domain"/>
    <property type="match status" value="1"/>
</dbReference>
<feature type="binding site" evidence="12">
    <location>
        <position position="319"/>
    </location>
    <ligand>
        <name>substrate</name>
    </ligand>
</feature>
<dbReference type="BioCyc" id="TINT75379:TINT_RS08575-MONOMER"/>
<proteinExistence type="inferred from homology"/>
<dbReference type="Pfam" id="PF00113">
    <property type="entry name" value="Enolase_C"/>
    <property type="match status" value="1"/>
</dbReference>
<feature type="binding site" evidence="12">
    <location>
        <position position="159"/>
    </location>
    <ligand>
        <name>substrate</name>
    </ligand>
</feature>
<dbReference type="SFLD" id="SFLDF00002">
    <property type="entry name" value="enolase"/>
    <property type="match status" value="1"/>
</dbReference>
<keyword evidence="8 10" id="KW-0456">Lyase</keyword>
<accession>D5X1T4</accession>
<dbReference type="eggNOG" id="COG0148">
    <property type="taxonomic scope" value="Bacteria"/>
</dbReference>
<keyword evidence="10" id="KW-0963">Cytoplasm</keyword>
<dbReference type="GO" id="GO:0000287">
    <property type="term" value="F:magnesium ion binding"/>
    <property type="evidence" value="ECO:0007669"/>
    <property type="project" value="UniProtKB-UniRule"/>
</dbReference>
<dbReference type="SMART" id="SM01192">
    <property type="entry name" value="Enolase_C"/>
    <property type="match status" value="1"/>
</dbReference>
<dbReference type="SFLD" id="SFLDS00001">
    <property type="entry name" value="Enolase"/>
    <property type="match status" value="1"/>
</dbReference>
<protein>
    <recommendedName>
        <fullName evidence="4 10">Enolase</fullName>
        <ecNumber evidence="3 10">4.2.1.11</ecNumber>
    </recommendedName>
    <alternativeName>
        <fullName evidence="10">2-phospho-D-glycerate hydro-lyase</fullName>
    </alternativeName>
    <alternativeName>
        <fullName evidence="10">2-phosphoglycerate dehydratase</fullName>
    </alternativeName>
</protein>
<evidence type="ECO:0000256" key="9">
    <source>
        <dbReference type="ARBA" id="ARBA00045763"/>
    </source>
</evidence>
<evidence type="ECO:0000256" key="8">
    <source>
        <dbReference type="ARBA" id="ARBA00023239"/>
    </source>
</evidence>
<evidence type="ECO:0000256" key="10">
    <source>
        <dbReference type="HAMAP-Rule" id="MF_00318"/>
    </source>
</evidence>
<feature type="binding site" evidence="10">
    <location>
        <position position="395"/>
    </location>
    <ligand>
        <name>(2R)-2-phosphoglycerate</name>
        <dbReference type="ChEBI" id="CHEBI:58289"/>
    </ligand>
</feature>
<evidence type="ECO:0000256" key="1">
    <source>
        <dbReference type="ARBA" id="ARBA00005031"/>
    </source>
</evidence>
<dbReference type="UniPathway" id="UPA00109">
    <property type="reaction ID" value="UER00187"/>
</dbReference>
<dbReference type="AlphaFoldDB" id="D5X1T4"/>
<dbReference type="Gene3D" id="3.20.20.120">
    <property type="entry name" value="Enolase-like C-terminal domain"/>
    <property type="match status" value="1"/>
</dbReference>
<dbReference type="NCBIfam" id="TIGR01060">
    <property type="entry name" value="eno"/>
    <property type="match status" value="1"/>
</dbReference>
<evidence type="ECO:0000256" key="13">
    <source>
        <dbReference type="PIRSR" id="PIRSR001400-3"/>
    </source>
</evidence>
<feature type="binding site" evidence="12">
    <location>
        <position position="292"/>
    </location>
    <ligand>
        <name>substrate</name>
    </ligand>
</feature>
<evidence type="ECO:0000256" key="6">
    <source>
        <dbReference type="ARBA" id="ARBA00022842"/>
    </source>
</evidence>
<dbReference type="SMART" id="SM01193">
    <property type="entry name" value="Enolase_N"/>
    <property type="match status" value="1"/>
</dbReference>
<comment type="similarity">
    <text evidence="2 10">Belongs to the enolase family.</text>
</comment>
<dbReference type="EC" id="4.2.1.11" evidence="3 10"/>
<feature type="binding site" evidence="10 13">
    <location>
        <position position="292"/>
    </location>
    <ligand>
        <name>Mg(2+)</name>
        <dbReference type="ChEBI" id="CHEBI:18420"/>
    </ligand>
</feature>
<dbReference type="EMBL" id="CP002021">
    <property type="protein sequence ID" value="ADG31080.1"/>
    <property type="molecule type" value="Genomic_DNA"/>
</dbReference>
<comment type="catalytic activity">
    <reaction evidence="10">
        <text>(2R)-2-phosphoglycerate = phosphoenolpyruvate + H2O</text>
        <dbReference type="Rhea" id="RHEA:10164"/>
        <dbReference type="ChEBI" id="CHEBI:15377"/>
        <dbReference type="ChEBI" id="CHEBI:58289"/>
        <dbReference type="ChEBI" id="CHEBI:58702"/>
        <dbReference type="EC" id="4.2.1.11"/>
    </reaction>
</comment>
<evidence type="ECO:0000256" key="12">
    <source>
        <dbReference type="PIRSR" id="PIRSR001400-2"/>
    </source>
</evidence>
<comment type="subcellular location">
    <subcellularLocation>
        <location evidence="10">Cytoplasm</location>
    </subcellularLocation>
    <subcellularLocation>
        <location evidence="10">Secreted</location>
    </subcellularLocation>
    <subcellularLocation>
        <location evidence="10">Cell surface</location>
    </subcellularLocation>
    <text evidence="10">Fractions of enolase are present in both the cytoplasm and on the cell surface.</text>
</comment>
<sequence length="429" mass="45656">MPASDALISSIRAQEILDSRGTPTVKATITLQSGARASAAVPSGASTGSNEAVELRDGDPKRYFGKGVRKVIAHIEGEIAEAFKGRDVCNQAAIDAALIALDGTPNKARLGANALLAVSMAAARAAALVRGEPLHRSLCEKPSNLLPMPMFNVLNGGLHAPGSSLDFQEFMLVPMGAPSFSEAVRYAAETYHAIKELLIAQGHSTAVGDEGGFAPKLMGGNQAACELMVRGMERAGYRPGEDLAIALDPASTSFYKNGRYHLSRSGNQVLDSQEMVELYQGWLNVFPIVSIEDGHAEDDWAGFAAMTRQLGGQIQIVGDDNFVTNTRIIQRGIDEGTANASLIKLNQIGTVSETIAAVRLCQKVGWGSVMSHRSGETEDAFLSDFAVAVGAGQMKSGATARSERLAKYNRLMEIEAELGDRAEFVNPYR</sequence>
<evidence type="ECO:0000256" key="7">
    <source>
        <dbReference type="ARBA" id="ARBA00023152"/>
    </source>
</evidence>
<reference evidence="16" key="1">
    <citation type="submission" date="2010-04" db="EMBL/GenBank/DDBJ databases">
        <title>Complete sequence of Thiomonas intermedia K12.</title>
        <authorList>
            <consortium name="US DOE Joint Genome Institute"/>
            <person name="Lucas S."/>
            <person name="Copeland A."/>
            <person name="Lapidus A."/>
            <person name="Cheng J.-F."/>
            <person name="Bruce D."/>
            <person name="Goodwin L."/>
            <person name="Pitluck S."/>
            <person name="Davenport K."/>
            <person name="Detter J.C."/>
            <person name="Han C."/>
            <person name="Tapia R."/>
            <person name="Land M."/>
            <person name="Hauser L."/>
            <person name="Kyrpides N."/>
            <person name="Ovchinnikova G."/>
            <person name="Kerfeld C.A."/>
            <person name="Cannon G.C."/>
            <person name="Heinhorst S."/>
            <person name="Woyke T."/>
        </authorList>
    </citation>
    <scope>NUCLEOTIDE SEQUENCE [LARGE SCALE GENOMIC DNA]</scope>
    <source>
        <strain evidence="16">K12</strain>
    </source>
</reference>
<dbReference type="SFLD" id="SFLDG00178">
    <property type="entry name" value="enolase"/>
    <property type="match status" value="1"/>
</dbReference>
<feature type="binding site" evidence="10">
    <location>
        <position position="168"/>
    </location>
    <ligand>
        <name>(2R)-2-phosphoglycerate</name>
        <dbReference type="ChEBI" id="CHEBI:58289"/>
    </ligand>
</feature>
<evidence type="ECO:0000256" key="5">
    <source>
        <dbReference type="ARBA" id="ARBA00022525"/>
    </source>
</evidence>
<keyword evidence="10 13" id="KW-0479">Metal-binding</keyword>
<feature type="binding site" evidence="10 13">
    <location>
        <position position="248"/>
    </location>
    <ligand>
        <name>Mg(2+)</name>
        <dbReference type="ChEBI" id="CHEBI:18420"/>
    </ligand>
</feature>
<dbReference type="HOGENOM" id="CLU_031223_2_1_4"/>
<dbReference type="KEGG" id="tin:Tint_1710"/>
<dbReference type="PRINTS" id="PR00148">
    <property type="entry name" value="ENOLASE"/>
</dbReference>
<evidence type="ECO:0000256" key="4">
    <source>
        <dbReference type="ARBA" id="ARBA00017068"/>
    </source>
</evidence>
<dbReference type="GO" id="GO:0005576">
    <property type="term" value="C:extracellular region"/>
    <property type="evidence" value="ECO:0007669"/>
    <property type="project" value="UniProtKB-SubCell"/>
</dbReference>
<comment type="cofactor">
    <cofactor evidence="10">
        <name>Mg(2+)</name>
        <dbReference type="ChEBI" id="CHEBI:18420"/>
    </cofactor>
    <text evidence="10">Binds a second Mg(2+) ion via substrate during catalysis.</text>
</comment>
<dbReference type="InterPro" id="IPR020809">
    <property type="entry name" value="Enolase_CS"/>
</dbReference>
<evidence type="ECO:0000256" key="11">
    <source>
        <dbReference type="PIRSR" id="PIRSR001400-1"/>
    </source>
</evidence>
<dbReference type="InterPro" id="IPR020810">
    <property type="entry name" value="Enolase_C"/>
</dbReference>